<keyword evidence="3" id="KW-1185">Reference proteome</keyword>
<comment type="caution">
    <text evidence="2">The sequence shown here is derived from an EMBL/GenBank/DDBJ whole genome shotgun (WGS) entry which is preliminary data.</text>
</comment>
<name>A0A9P6SSW9_9FUNG</name>
<dbReference type="AlphaFoldDB" id="A0A9P6SSW9"/>
<gene>
    <name evidence="2" type="ORF">BGZ80_006821</name>
</gene>
<evidence type="ECO:0000256" key="1">
    <source>
        <dbReference type="SAM" id="MobiDB-lite"/>
    </source>
</evidence>
<organism evidence="2 3">
    <name type="scientific">Entomortierella chlamydospora</name>
    <dbReference type="NCBI Taxonomy" id="101097"/>
    <lineage>
        <taxon>Eukaryota</taxon>
        <taxon>Fungi</taxon>
        <taxon>Fungi incertae sedis</taxon>
        <taxon>Mucoromycota</taxon>
        <taxon>Mortierellomycotina</taxon>
        <taxon>Mortierellomycetes</taxon>
        <taxon>Mortierellales</taxon>
        <taxon>Mortierellaceae</taxon>
        <taxon>Entomortierella</taxon>
    </lineage>
</organism>
<feature type="region of interest" description="Disordered" evidence="1">
    <location>
        <begin position="26"/>
        <end position="54"/>
    </location>
</feature>
<dbReference type="EMBL" id="JAAAID010003392">
    <property type="protein sequence ID" value="KAF9998260.1"/>
    <property type="molecule type" value="Genomic_DNA"/>
</dbReference>
<feature type="non-terminal residue" evidence="2">
    <location>
        <position position="1"/>
    </location>
</feature>
<reference evidence="2" key="1">
    <citation type="journal article" date="2020" name="Fungal Divers.">
        <title>Resolving the Mortierellaceae phylogeny through synthesis of multi-gene phylogenetics and phylogenomics.</title>
        <authorList>
            <person name="Vandepol N."/>
            <person name="Liber J."/>
            <person name="Desiro A."/>
            <person name="Na H."/>
            <person name="Kennedy M."/>
            <person name="Barry K."/>
            <person name="Grigoriev I.V."/>
            <person name="Miller A.N."/>
            <person name="O'Donnell K."/>
            <person name="Stajich J.E."/>
            <person name="Bonito G."/>
        </authorList>
    </citation>
    <scope>NUCLEOTIDE SEQUENCE</scope>
    <source>
        <strain evidence="2">NRRL 2769</strain>
    </source>
</reference>
<proteinExistence type="predicted"/>
<protein>
    <submittedName>
        <fullName evidence="2">Uncharacterized protein</fullName>
    </submittedName>
</protein>
<feature type="compositionally biased region" description="Basic and acidic residues" evidence="1">
    <location>
        <begin position="26"/>
        <end position="37"/>
    </location>
</feature>
<evidence type="ECO:0000313" key="3">
    <source>
        <dbReference type="Proteomes" id="UP000703661"/>
    </source>
</evidence>
<sequence>WTELNPNFLEMKECIPEVATKDITVKRPFRSRDDPLRKIPSGQASIDKYKEDNP</sequence>
<dbReference type="Proteomes" id="UP000703661">
    <property type="component" value="Unassembled WGS sequence"/>
</dbReference>
<accession>A0A9P6SSW9</accession>
<feature type="non-terminal residue" evidence="2">
    <location>
        <position position="54"/>
    </location>
</feature>
<evidence type="ECO:0000313" key="2">
    <source>
        <dbReference type="EMBL" id="KAF9998260.1"/>
    </source>
</evidence>